<keyword evidence="2" id="KW-1185">Reference proteome</keyword>
<dbReference type="AlphaFoldDB" id="N9D1K5"/>
<organism evidence="1 2">
    <name type="scientific">Acinetobacter bereziniae LMG 1003 = CIP 70.12</name>
    <dbReference type="NCBI Taxonomy" id="981324"/>
    <lineage>
        <taxon>Bacteria</taxon>
        <taxon>Pseudomonadati</taxon>
        <taxon>Pseudomonadota</taxon>
        <taxon>Gammaproteobacteria</taxon>
        <taxon>Moraxellales</taxon>
        <taxon>Moraxellaceae</taxon>
        <taxon>Acinetobacter</taxon>
    </lineage>
</organism>
<name>N9D1K5_ACIBZ</name>
<dbReference type="PATRIC" id="fig|1217650.3.peg.3099"/>
<evidence type="ECO:0000313" key="2">
    <source>
        <dbReference type="Proteomes" id="UP000013251"/>
    </source>
</evidence>
<sequence>MKNKPWKKFKYQTESNKFYYILAGEDFNNEYGIKLNPFLNSGNLMDKEVVVVQQEDLADSPCFNIKNTDAGIFLEIYSLNKEEIYIVNKNFDMPDLIELIFKLSQFSYVAALEYIKFKYGFRENYLFFES</sequence>
<proteinExistence type="predicted"/>
<comment type="caution">
    <text evidence="1">The sequence shown here is derived from an EMBL/GenBank/DDBJ whole genome shotgun (WGS) entry which is preliminary data.</text>
</comment>
<accession>N9D1K5</accession>
<gene>
    <name evidence="1" type="ORF">F938_03149</name>
</gene>
<dbReference type="GeneID" id="69463665"/>
<dbReference type="RefSeq" id="WP_005033231.1">
    <property type="nucleotide sequence ID" value="NZ_KB849756.1"/>
</dbReference>
<evidence type="ECO:0000313" key="1">
    <source>
        <dbReference type="EMBL" id="ENV92017.1"/>
    </source>
</evidence>
<protein>
    <submittedName>
        <fullName evidence="1">Uncharacterized protein</fullName>
    </submittedName>
</protein>
<dbReference type="HOGENOM" id="CLU_1933417_0_0_6"/>
<dbReference type="Proteomes" id="UP000013251">
    <property type="component" value="Unassembled WGS sequence"/>
</dbReference>
<reference evidence="1 2" key="1">
    <citation type="submission" date="2013-02" db="EMBL/GenBank/DDBJ databases">
        <title>The Genome Sequence of Acinetobacter bereziniae CIP 70.12.</title>
        <authorList>
            <consortium name="The Broad Institute Genome Sequencing Platform"/>
            <consortium name="The Broad Institute Genome Sequencing Center for Infectious Disease"/>
            <person name="Cerqueira G."/>
            <person name="Feldgarden M."/>
            <person name="Courvalin P."/>
            <person name="Perichon B."/>
            <person name="Grillot-Courvalin C."/>
            <person name="Clermont D."/>
            <person name="Rocha E."/>
            <person name="Yoon E.-J."/>
            <person name="Nemec A."/>
            <person name="Walker B."/>
            <person name="Young S.K."/>
            <person name="Zeng Q."/>
            <person name="Gargeya S."/>
            <person name="Fitzgerald M."/>
            <person name="Haas B."/>
            <person name="Abouelleil A."/>
            <person name="Alvarado L."/>
            <person name="Arachchi H.M."/>
            <person name="Berlin A.M."/>
            <person name="Chapman S.B."/>
            <person name="Dewar J."/>
            <person name="Goldberg J."/>
            <person name="Griggs A."/>
            <person name="Gujja S."/>
            <person name="Hansen M."/>
            <person name="Howarth C."/>
            <person name="Imamovic A."/>
            <person name="Larimer J."/>
            <person name="McCowan C."/>
            <person name="Murphy C."/>
            <person name="Neiman D."/>
            <person name="Pearson M."/>
            <person name="Priest M."/>
            <person name="Roberts A."/>
            <person name="Saif S."/>
            <person name="Shea T."/>
            <person name="Sisk P."/>
            <person name="Sykes S."/>
            <person name="Wortman J."/>
            <person name="Nusbaum C."/>
            <person name="Birren B."/>
        </authorList>
    </citation>
    <scope>NUCLEOTIDE SEQUENCE [LARGE SCALE GENOMIC DNA]</scope>
    <source>
        <strain evidence="1 2">CIP 70.12</strain>
    </source>
</reference>
<dbReference type="OrthoDB" id="6701913at2"/>
<dbReference type="EMBL" id="APQG01000037">
    <property type="protein sequence ID" value="ENV92017.1"/>
    <property type="molecule type" value="Genomic_DNA"/>
</dbReference>